<dbReference type="EMBL" id="LR798360">
    <property type="protein sequence ID" value="CAB5226485.1"/>
    <property type="molecule type" value="Genomic_DNA"/>
</dbReference>
<name>A0A6J7X6V2_9CAUD</name>
<protein>
    <submittedName>
        <fullName evidence="1">Uncharacterized protein</fullName>
    </submittedName>
</protein>
<evidence type="ECO:0000313" key="1">
    <source>
        <dbReference type="EMBL" id="CAB5226485.1"/>
    </source>
</evidence>
<reference evidence="1" key="1">
    <citation type="submission" date="2020-05" db="EMBL/GenBank/DDBJ databases">
        <authorList>
            <person name="Chiriac C."/>
            <person name="Salcher M."/>
            <person name="Ghai R."/>
            <person name="Kavagutti S V."/>
        </authorList>
    </citation>
    <scope>NUCLEOTIDE SEQUENCE</scope>
</reference>
<accession>A0A6J7X6V2</accession>
<organism evidence="1">
    <name type="scientific">uncultured Caudovirales phage</name>
    <dbReference type="NCBI Taxonomy" id="2100421"/>
    <lineage>
        <taxon>Viruses</taxon>
        <taxon>Duplodnaviria</taxon>
        <taxon>Heunggongvirae</taxon>
        <taxon>Uroviricota</taxon>
        <taxon>Caudoviricetes</taxon>
        <taxon>Peduoviridae</taxon>
        <taxon>Maltschvirus</taxon>
        <taxon>Maltschvirus maltsch</taxon>
    </lineage>
</organism>
<sequence>MKIKITTDKDNLARFKKTGELVGKKIECNSCSTLITCFGSNLQGKIEKFGTIENLLETFKCRACVSASKPKKAPKEKKVRLKKQKQEEIKNYVIPQVKPFIPRDVFLKDAPDIIEGMTKSGICASPTYYLDHAKQCEGCAFYDNCYCALKEAA</sequence>
<gene>
    <name evidence="1" type="ORF">UFOVP760_259</name>
</gene>
<proteinExistence type="predicted"/>